<dbReference type="EMBL" id="CP061800">
    <property type="protein sequence ID" value="QTA90263.1"/>
    <property type="molecule type" value="Genomic_DNA"/>
</dbReference>
<organism evidence="1 2">
    <name type="scientific">Desulfonema magnum</name>
    <dbReference type="NCBI Taxonomy" id="45655"/>
    <lineage>
        <taxon>Bacteria</taxon>
        <taxon>Pseudomonadati</taxon>
        <taxon>Thermodesulfobacteriota</taxon>
        <taxon>Desulfobacteria</taxon>
        <taxon>Desulfobacterales</taxon>
        <taxon>Desulfococcaceae</taxon>
        <taxon>Desulfonema</taxon>
    </lineage>
</organism>
<evidence type="ECO:0000313" key="1">
    <source>
        <dbReference type="EMBL" id="QTA90263.1"/>
    </source>
</evidence>
<evidence type="ECO:0000313" key="2">
    <source>
        <dbReference type="Proteomes" id="UP000663722"/>
    </source>
</evidence>
<sequence>MSEGPLLHSGICSVFFMYDSHQIKKLRSSELRRRPVS</sequence>
<dbReference type="Proteomes" id="UP000663722">
    <property type="component" value="Chromosome"/>
</dbReference>
<keyword evidence="2" id="KW-1185">Reference proteome</keyword>
<gene>
    <name evidence="1" type="ORF">dnm_063240</name>
</gene>
<protein>
    <submittedName>
        <fullName evidence="1">Uncharacterized protein</fullName>
    </submittedName>
</protein>
<proteinExistence type="predicted"/>
<reference evidence="1" key="1">
    <citation type="journal article" date="2021" name="Microb. Physiol.">
        <title>Proteogenomic Insights into the Physiology of Marine, Sulfate-Reducing, Filamentous Desulfonema limicola and Desulfonema magnum.</title>
        <authorList>
            <person name="Schnaars V."/>
            <person name="Wohlbrand L."/>
            <person name="Scheve S."/>
            <person name="Hinrichs C."/>
            <person name="Reinhardt R."/>
            <person name="Rabus R."/>
        </authorList>
    </citation>
    <scope>NUCLEOTIDE SEQUENCE</scope>
    <source>
        <strain evidence="1">4be13</strain>
    </source>
</reference>
<name>A0A975BRH9_9BACT</name>
<dbReference type="AlphaFoldDB" id="A0A975BRH9"/>
<dbReference type="KEGG" id="dmm:dnm_063240"/>
<accession>A0A975BRH9</accession>